<proteinExistence type="predicted"/>
<feature type="compositionally biased region" description="Polar residues" evidence="2">
    <location>
        <begin position="56"/>
        <end position="65"/>
    </location>
</feature>
<dbReference type="OrthoDB" id="503367at2"/>
<sequence>MTRNREIPDSWPPSNSSQPGQNPEWQSTRKAFGANRPLVNPGPGVPDAPIADGYTVPQNLATPGVTSPPPSKKRRKPKRGFPRPWHFGALLIVLFSGGIGFIAIALLLKLPAVPNCPAIFWPTASASMRLYCAQLAANKQTAEDLLEAIALVEALPNDHAMRTEINRNIEQWSLDILKIGEQKFQAGKLSEAIDIARKIPARVSAYNLVEKQIDRWQTVWSKAEGIFSKVEQELRQSNWNQAFREAVKLNSIDNKYWATTKYDQVAKKIQVAREDSAKLDKAFQLSQSRNVDDILEGIKQAEKISRESYAYKEAQDLIAESGKKLVKMAEARLEQRNWEGVLEIANKIPPSVKLEDQKADLIDLAQAISTASSGTSSDLERAIALAQRLQSGRPLYNKAQGFITRWQRETEDVARLERARMYAESGLVPDLRTAIAEANQIPSGNPRYSEARKDITRWTAQAETIEDQPYLDRAEQIASFGGGPSLQEAIQEASRIPPGRTLYKKAQSRIAKWTDTIQREQDQPFLDQARTLAASGNLPDAIASAQQIRAGRALYKEAQNEIRGWQREVEGQQLLQQAYQAATPGTPEALSSAIRLARQVPSSATVKGDARTSVNRWSDQLFSMANDRSLYNLQEAIEIARMIPSGTNAYDSAQSQIQSWQRTLNPPPPSPVELSPYNEGF</sequence>
<feature type="region of interest" description="Disordered" evidence="2">
    <location>
        <begin position="1"/>
        <end position="80"/>
    </location>
</feature>
<dbReference type="RefSeq" id="WP_015184654.1">
    <property type="nucleotide sequence ID" value="NC_019738.1"/>
</dbReference>
<dbReference type="eggNOG" id="COG0457">
    <property type="taxonomic scope" value="Bacteria"/>
</dbReference>
<gene>
    <name evidence="4" type="ORF">Mic7113_4851</name>
</gene>
<dbReference type="Proteomes" id="UP000010471">
    <property type="component" value="Chromosome"/>
</dbReference>
<accession>K9WL63</accession>
<evidence type="ECO:0000256" key="2">
    <source>
        <dbReference type="SAM" id="MobiDB-lite"/>
    </source>
</evidence>
<feature type="coiled-coil region" evidence="1">
    <location>
        <begin position="548"/>
        <end position="575"/>
    </location>
</feature>
<evidence type="ECO:0008006" key="6">
    <source>
        <dbReference type="Google" id="ProtNLM"/>
    </source>
</evidence>
<reference evidence="4 5" key="1">
    <citation type="submission" date="2012-06" db="EMBL/GenBank/DDBJ databases">
        <title>Finished chromosome of genome of Microcoleus sp. PCC 7113.</title>
        <authorList>
            <consortium name="US DOE Joint Genome Institute"/>
            <person name="Gugger M."/>
            <person name="Coursin T."/>
            <person name="Rippka R."/>
            <person name="Tandeau De Marsac N."/>
            <person name="Huntemann M."/>
            <person name="Wei C.-L."/>
            <person name="Han J."/>
            <person name="Detter J.C."/>
            <person name="Han C."/>
            <person name="Tapia R."/>
            <person name="Chen A."/>
            <person name="Kyrpides N."/>
            <person name="Mavromatis K."/>
            <person name="Markowitz V."/>
            <person name="Szeto E."/>
            <person name="Ivanova N."/>
            <person name="Pagani I."/>
            <person name="Pati A."/>
            <person name="Goodwin L."/>
            <person name="Nordberg H.P."/>
            <person name="Cantor M.N."/>
            <person name="Hua S.X."/>
            <person name="Woyke T."/>
            <person name="Kerfeld C.A."/>
        </authorList>
    </citation>
    <scope>NUCLEOTIDE SEQUENCE [LARGE SCALE GENOMIC DNA]</scope>
    <source>
        <strain evidence="4 5">PCC 7113</strain>
    </source>
</reference>
<dbReference type="HOGENOM" id="CLU_019646_0_0_3"/>
<keyword evidence="1" id="KW-0175">Coiled coil</keyword>
<dbReference type="AlphaFoldDB" id="K9WL63"/>
<dbReference type="PATRIC" id="fig|1173027.3.peg.5378"/>
<feature type="region of interest" description="Disordered" evidence="2">
    <location>
        <begin position="661"/>
        <end position="681"/>
    </location>
</feature>
<organism evidence="4 5">
    <name type="scientific">Allocoleopsis franciscana PCC 7113</name>
    <dbReference type="NCBI Taxonomy" id="1173027"/>
    <lineage>
        <taxon>Bacteria</taxon>
        <taxon>Bacillati</taxon>
        <taxon>Cyanobacteriota</taxon>
        <taxon>Cyanophyceae</taxon>
        <taxon>Coleofasciculales</taxon>
        <taxon>Coleofasciculaceae</taxon>
        <taxon>Allocoleopsis</taxon>
        <taxon>Allocoleopsis franciscana</taxon>
    </lineage>
</organism>
<evidence type="ECO:0000313" key="4">
    <source>
        <dbReference type="EMBL" id="AFZ20519.1"/>
    </source>
</evidence>
<keyword evidence="5" id="KW-1185">Reference proteome</keyword>
<feature type="transmembrane region" description="Helical" evidence="3">
    <location>
        <begin position="85"/>
        <end position="108"/>
    </location>
</feature>
<evidence type="ECO:0000256" key="1">
    <source>
        <dbReference type="SAM" id="Coils"/>
    </source>
</evidence>
<dbReference type="STRING" id="1173027.Mic7113_4851"/>
<dbReference type="EMBL" id="CP003630">
    <property type="protein sequence ID" value="AFZ20519.1"/>
    <property type="molecule type" value="Genomic_DNA"/>
</dbReference>
<name>K9WL63_9CYAN</name>
<keyword evidence="3" id="KW-0812">Transmembrane</keyword>
<evidence type="ECO:0000313" key="5">
    <source>
        <dbReference type="Proteomes" id="UP000010471"/>
    </source>
</evidence>
<dbReference type="KEGG" id="mic:Mic7113_4851"/>
<keyword evidence="3" id="KW-1133">Transmembrane helix</keyword>
<evidence type="ECO:0000256" key="3">
    <source>
        <dbReference type="SAM" id="Phobius"/>
    </source>
</evidence>
<feature type="compositionally biased region" description="Low complexity" evidence="2">
    <location>
        <begin position="12"/>
        <end position="23"/>
    </location>
</feature>
<feature type="compositionally biased region" description="Basic residues" evidence="2">
    <location>
        <begin position="71"/>
        <end position="80"/>
    </location>
</feature>
<keyword evidence="3" id="KW-0472">Membrane</keyword>
<protein>
    <recommendedName>
        <fullName evidence="6">Chromosome segregation ATPase</fullName>
    </recommendedName>
</protein>